<name>A0A9P5N9U2_GYMJU</name>
<accession>A0A9P5N9U2</accession>
<dbReference type="Proteomes" id="UP000724874">
    <property type="component" value="Unassembled WGS sequence"/>
</dbReference>
<evidence type="ECO:0000313" key="1">
    <source>
        <dbReference type="EMBL" id="KAF8874771.1"/>
    </source>
</evidence>
<protein>
    <submittedName>
        <fullName evidence="1">Uncharacterized protein</fullName>
    </submittedName>
</protein>
<organism evidence="1 2">
    <name type="scientific">Gymnopilus junonius</name>
    <name type="common">Spectacular rustgill mushroom</name>
    <name type="synonym">Gymnopilus spectabilis subsp. junonius</name>
    <dbReference type="NCBI Taxonomy" id="109634"/>
    <lineage>
        <taxon>Eukaryota</taxon>
        <taxon>Fungi</taxon>
        <taxon>Dikarya</taxon>
        <taxon>Basidiomycota</taxon>
        <taxon>Agaricomycotina</taxon>
        <taxon>Agaricomycetes</taxon>
        <taxon>Agaricomycetidae</taxon>
        <taxon>Agaricales</taxon>
        <taxon>Agaricineae</taxon>
        <taxon>Hymenogastraceae</taxon>
        <taxon>Gymnopilus</taxon>
    </lineage>
</organism>
<sequence length="112" mass="12151">MTSTSSMGLSAVTLPSFALVVRTGPSLVFTDGGRNRYDMPFVGTSPPAPVNNTRVAAFYLLLIDVLRRTKRLIMHNASKLYGTVKLALKRLAITSFPPLFLEAQSPAITLLV</sequence>
<dbReference type="AlphaFoldDB" id="A0A9P5N9U2"/>
<comment type="caution">
    <text evidence="1">The sequence shown here is derived from an EMBL/GenBank/DDBJ whole genome shotgun (WGS) entry which is preliminary data.</text>
</comment>
<keyword evidence="2" id="KW-1185">Reference proteome</keyword>
<evidence type="ECO:0000313" key="2">
    <source>
        <dbReference type="Proteomes" id="UP000724874"/>
    </source>
</evidence>
<dbReference type="OrthoDB" id="10587794at2759"/>
<gene>
    <name evidence="1" type="ORF">CPB84DRAFT_1853496</name>
</gene>
<reference evidence="1" key="1">
    <citation type="submission" date="2020-11" db="EMBL/GenBank/DDBJ databases">
        <authorList>
            <consortium name="DOE Joint Genome Institute"/>
            <person name="Ahrendt S."/>
            <person name="Riley R."/>
            <person name="Andreopoulos W."/>
            <person name="LaButti K."/>
            <person name="Pangilinan J."/>
            <person name="Ruiz-duenas F.J."/>
            <person name="Barrasa J.M."/>
            <person name="Sanchez-Garcia M."/>
            <person name="Camarero S."/>
            <person name="Miyauchi S."/>
            <person name="Serrano A."/>
            <person name="Linde D."/>
            <person name="Babiker R."/>
            <person name="Drula E."/>
            <person name="Ayuso-Fernandez I."/>
            <person name="Pacheco R."/>
            <person name="Padilla G."/>
            <person name="Ferreira P."/>
            <person name="Barriuso J."/>
            <person name="Kellner H."/>
            <person name="Castanera R."/>
            <person name="Alfaro M."/>
            <person name="Ramirez L."/>
            <person name="Pisabarro A.G."/>
            <person name="Kuo A."/>
            <person name="Tritt A."/>
            <person name="Lipzen A."/>
            <person name="He G."/>
            <person name="Yan M."/>
            <person name="Ng V."/>
            <person name="Cullen D."/>
            <person name="Martin F."/>
            <person name="Rosso M.-N."/>
            <person name="Henrissat B."/>
            <person name="Hibbett D."/>
            <person name="Martinez A.T."/>
            <person name="Grigoriev I.V."/>
        </authorList>
    </citation>
    <scope>NUCLEOTIDE SEQUENCE</scope>
    <source>
        <strain evidence="1">AH 44721</strain>
    </source>
</reference>
<proteinExistence type="predicted"/>
<dbReference type="EMBL" id="JADNYJ010000208">
    <property type="protein sequence ID" value="KAF8874771.1"/>
    <property type="molecule type" value="Genomic_DNA"/>
</dbReference>